<sequence>MIASIPKVLISDVDGTLVRDDKSLSARTEQAIKRLRNAGIAVSLISARPPSGIYWIAERLGIEGPMGAFNGGTLFMADGAITHAERLDKDVTDQILAMLEAAYVEPWVFAEEKWMARRGETLHASHERKSANVEPTLCDDFADLSMPTDKIVGVSDDRALLARLEREACDRFGRAATIKRSQPYYLDFTAPQANKGEGVTEIARAFGVHIEDVLVIGDGHNDVAMFERAGNSVAMGNADPEVRAKAKHTTVSNEEDGVAVVIENLLAKMDV</sequence>
<dbReference type="SFLD" id="SFLDS00003">
    <property type="entry name" value="Haloacid_Dehalogenase"/>
    <property type="match status" value="1"/>
</dbReference>
<dbReference type="GO" id="GO:0005829">
    <property type="term" value="C:cytosol"/>
    <property type="evidence" value="ECO:0007669"/>
    <property type="project" value="TreeGrafter"/>
</dbReference>
<dbReference type="InterPro" id="IPR036412">
    <property type="entry name" value="HAD-like_sf"/>
</dbReference>
<dbReference type="OrthoDB" id="7847955at2"/>
<dbReference type="GO" id="GO:0016791">
    <property type="term" value="F:phosphatase activity"/>
    <property type="evidence" value="ECO:0007669"/>
    <property type="project" value="UniProtKB-ARBA"/>
</dbReference>
<evidence type="ECO:0000313" key="2">
    <source>
        <dbReference type="Proteomes" id="UP000439780"/>
    </source>
</evidence>
<dbReference type="InterPro" id="IPR023214">
    <property type="entry name" value="HAD_sf"/>
</dbReference>
<keyword evidence="2" id="KW-1185">Reference proteome</keyword>
<dbReference type="EMBL" id="WTYA01000005">
    <property type="protein sequence ID" value="MXP28633.1"/>
    <property type="molecule type" value="Genomic_DNA"/>
</dbReference>
<reference evidence="1 2" key="1">
    <citation type="submission" date="2019-12" db="EMBL/GenBank/DDBJ databases">
        <title>Genomic-based taxomic classification of the family Erythrobacteraceae.</title>
        <authorList>
            <person name="Xu L."/>
        </authorList>
    </citation>
    <scope>NUCLEOTIDE SEQUENCE [LARGE SCALE GENOMIC DNA]</scope>
    <source>
        <strain evidence="1 2">KEMB 9005-328</strain>
    </source>
</reference>
<dbReference type="GO" id="GO:0000287">
    <property type="term" value="F:magnesium ion binding"/>
    <property type="evidence" value="ECO:0007669"/>
    <property type="project" value="TreeGrafter"/>
</dbReference>
<dbReference type="PANTHER" id="PTHR10000:SF8">
    <property type="entry name" value="HAD SUPERFAMILY HYDROLASE-LIKE, TYPE 3"/>
    <property type="match status" value="1"/>
</dbReference>
<dbReference type="SUPFAM" id="SSF56784">
    <property type="entry name" value="HAD-like"/>
    <property type="match status" value="1"/>
</dbReference>
<evidence type="ECO:0000313" key="1">
    <source>
        <dbReference type="EMBL" id="MXP28633.1"/>
    </source>
</evidence>
<organism evidence="1 2">
    <name type="scientific">Qipengyuania algicida</name>
    <dbReference type="NCBI Taxonomy" id="1836209"/>
    <lineage>
        <taxon>Bacteria</taxon>
        <taxon>Pseudomonadati</taxon>
        <taxon>Pseudomonadota</taxon>
        <taxon>Alphaproteobacteria</taxon>
        <taxon>Sphingomonadales</taxon>
        <taxon>Erythrobacteraceae</taxon>
        <taxon>Qipengyuania</taxon>
    </lineage>
</organism>
<keyword evidence="1" id="KW-0378">Hydrolase</keyword>
<dbReference type="Gene3D" id="3.30.1240.10">
    <property type="match status" value="1"/>
</dbReference>
<comment type="caution">
    <text evidence="1">The sequence shown here is derived from an EMBL/GenBank/DDBJ whole genome shotgun (WGS) entry which is preliminary data.</text>
</comment>
<protein>
    <submittedName>
        <fullName evidence="1">Cof-type HAD-IIB family hydrolase</fullName>
    </submittedName>
</protein>
<gene>
    <name evidence="1" type="ORF">GRI58_07350</name>
</gene>
<dbReference type="NCBIfam" id="TIGR01484">
    <property type="entry name" value="HAD-SF-IIB"/>
    <property type="match status" value="1"/>
</dbReference>
<dbReference type="Proteomes" id="UP000439780">
    <property type="component" value="Unassembled WGS sequence"/>
</dbReference>
<dbReference type="InterPro" id="IPR000150">
    <property type="entry name" value="Cof"/>
</dbReference>
<dbReference type="SFLD" id="SFLDG01140">
    <property type="entry name" value="C2.B:_Phosphomannomutase_and_P"/>
    <property type="match status" value="1"/>
</dbReference>
<dbReference type="Pfam" id="PF08282">
    <property type="entry name" value="Hydrolase_3"/>
    <property type="match status" value="1"/>
</dbReference>
<proteinExistence type="predicted"/>
<accession>A0A845AHH7</accession>
<dbReference type="PANTHER" id="PTHR10000">
    <property type="entry name" value="PHOSPHOSERINE PHOSPHATASE"/>
    <property type="match status" value="1"/>
</dbReference>
<dbReference type="PROSITE" id="PS01229">
    <property type="entry name" value="COF_2"/>
    <property type="match status" value="1"/>
</dbReference>
<dbReference type="InterPro" id="IPR006379">
    <property type="entry name" value="HAD-SF_hydro_IIB"/>
</dbReference>
<dbReference type="AlphaFoldDB" id="A0A845AHH7"/>
<dbReference type="NCBIfam" id="TIGR00099">
    <property type="entry name" value="Cof-subfamily"/>
    <property type="match status" value="1"/>
</dbReference>
<dbReference type="CDD" id="cd07516">
    <property type="entry name" value="HAD_Pase"/>
    <property type="match status" value="1"/>
</dbReference>
<name>A0A845AHH7_9SPHN</name>
<dbReference type="Gene3D" id="3.40.50.1000">
    <property type="entry name" value="HAD superfamily/HAD-like"/>
    <property type="match status" value="1"/>
</dbReference>